<reference evidence="1 2" key="1">
    <citation type="journal article" date="2020" name="ISME J.">
        <title>Comparative genomics reveals insights into cyanobacterial evolution and habitat adaptation.</title>
        <authorList>
            <person name="Chen M.Y."/>
            <person name="Teng W.K."/>
            <person name="Zhao L."/>
            <person name="Hu C.X."/>
            <person name="Zhou Y.K."/>
            <person name="Han B.P."/>
            <person name="Song L.R."/>
            <person name="Shu W.S."/>
        </authorList>
    </citation>
    <scope>NUCLEOTIDE SEQUENCE [LARGE SCALE GENOMIC DNA]</scope>
    <source>
        <strain evidence="1 2">FACHB-159</strain>
    </source>
</reference>
<dbReference type="Proteomes" id="UP000637383">
    <property type="component" value="Unassembled WGS sequence"/>
</dbReference>
<organism evidence="1 2">
    <name type="scientific">Nostoc paludosum FACHB-159</name>
    <dbReference type="NCBI Taxonomy" id="2692908"/>
    <lineage>
        <taxon>Bacteria</taxon>
        <taxon>Bacillati</taxon>
        <taxon>Cyanobacteriota</taxon>
        <taxon>Cyanophyceae</taxon>
        <taxon>Nostocales</taxon>
        <taxon>Nostocaceae</taxon>
        <taxon>Nostoc</taxon>
    </lineage>
</organism>
<proteinExistence type="predicted"/>
<evidence type="ECO:0000313" key="2">
    <source>
        <dbReference type="Proteomes" id="UP000637383"/>
    </source>
</evidence>
<sequence>MNQSKKKRKSLSLRLQPYEGDVLAEVVDYLNSLPKDEAQRKVADILVAAFLPVARFQSSNFTPEQIRFACWEAQDSLNKHGSYMRLALSVEQPQFVLSQPALPAPVVAVNAPSYMSNALESPELEGEAADSIRPATLVPGQASSQELDAIFGGD</sequence>
<accession>A0ABR8KKC0</accession>
<dbReference type="RefSeq" id="WP_190959044.1">
    <property type="nucleotide sequence ID" value="NZ_JACJTU010000052.1"/>
</dbReference>
<comment type="caution">
    <text evidence="1">The sequence shown here is derived from an EMBL/GenBank/DDBJ whole genome shotgun (WGS) entry which is preliminary data.</text>
</comment>
<name>A0ABR8KKC0_9NOSO</name>
<dbReference type="EMBL" id="JACJTU010000052">
    <property type="protein sequence ID" value="MBD2738507.1"/>
    <property type="molecule type" value="Genomic_DNA"/>
</dbReference>
<keyword evidence="2" id="KW-1185">Reference proteome</keyword>
<gene>
    <name evidence="1" type="ORF">H6H03_32290</name>
</gene>
<protein>
    <submittedName>
        <fullName evidence="1">Uncharacterized protein</fullName>
    </submittedName>
</protein>
<evidence type="ECO:0000313" key="1">
    <source>
        <dbReference type="EMBL" id="MBD2738507.1"/>
    </source>
</evidence>